<reference evidence="2 3" key="1">
    <citation type="submission" date="2019-05" db="EMBL/GenBank/DDBJ databases">
        <title>Genomes sequences of two Nocardia cyriacigeorgica environmental isolates, type strains Nocardia asteroides ATCC 19247 and Nocardia cyriacigeorgica DSM 44484.</title>
        <authorList>
            <person name="Vautrin F."/>
            <person name="Bergeron E."/>
            <person name="Dubost A."/>
            <person name="Abrouk D."/>
            <person name="Rodriguez Nava V."/>
            <person name="Pujic P."/>
        </authorList>
    </citation>
    <scope>NUCLEOTIDE SEQUENCE [LARGE SCALE GENOMIC DNA]</scope>
    <source>
        <strain evidence="2 3">EML 1456</strain>
    </source>
</reference>
<comment type="caution">
    <text evidence="2">The sequence shown here is derived from an EMBL/GenBank/DDBJ whole genome shotgun (WGS) entry which is preliminary data.</text>
</comment>
<feature type="domain" description="A-factor biosynthesis hotdog" evidence="1">
    <location>
        <begin position="21"/>
        <end position="132"/>
    </location>
</feature>
<name>A0A5R8PGZ5_9NOCA</name>
<feature type="domain" description="A-factor biosynthesis hotdog" evidence="1">
    <location>
        <begin position="197"/>
        <end position="320"/>
    </location>
</feature>
<gene>
    <name evidence="2" type="ORF">FEK35_08720</name>
</gene>
<proteinExistence type="predicted"/>
<dbReference type="Proteomes" id="UP000308349">
    <property type="component" value="Unassembled WGS sequence"/>
</dbReference>
<dbReference type="AlphaFoldDB" id="A0A5R8PGZ5"/>
<dbReference type="Pfam" id="PF03756">
    <property type="entry name" value="AfsA"/>
    <property type="match status" value="2"/>
</dbReference>
<sequence>MTAATQTPTLTFDRNIPRGIVHRESIAEVFLTDAQPVAGGAVFAAQLPRNHSYFSDHRGTSTTYDPLLLIEVFRQVAIYYAHTFLGVERSEKFIFGSADFAIADPDTLRIGNCPGHCVIEARVVGEKRRDDQIIGLSLEMVAEIEGHEAAREVMVYQWMPAPVWNRIRVRGRESLGLPAQHTIPEQLPVARMRPGSVGRHNPRNAILANPVLSGQELSALTIIDTNHPSLFDHALDHVPGMLQFEAARQIAMAAANAVLGLDTSRMVMHRLGIEFTKFGEFERDTIAKATVAAVPGDAGGARAQVSLVQGDDVIAAGAVELRFRPADVWTMVQ</sequence>
<evidence type="ECO:0000313" key="2">
    <source>
        <dbReference type="EMBL" id="TLG13861.1"/>
    </source>
</evidence>
<dbReference type="OrthoDB" id="7838374at2"/>
<protein>
    <recommendedName>
        <fullName evidence="1">A-factor biosynthesis hotdog domain-containing protein</fullName>
    </recommendedName>
</protein>
<dbReference type="EMBL" id="VBUU01000006">
    <property type="protein sequence ID" value="TLG13861.1"/>
    <property type="molecule type" value="Genomic_DNA"/>
</dbReference>
<dbReference type="RefSeq" id="WP_138455780.1">
    <property type="nucleotide sequence ID" value="NZ_VBUU01000006.1"/>
</dbReference>
<evidence type="ECO:0000259" key="1">
    <source>
        <dbReference type="Pfam" id="PF03756"/>
    </source>
</evidence>
<dbReference type="InterPro" id="IPR005509">
    <property type="entry name" value="AfsA_hotdog_dom"/>
</dbReference>
<evidence type="ECO:0000313" key="3">
    <source>
        <dbReference type="Proteomes" id="UP000308349"/>
    </source>
</evidence>
<accession>A0A5R8PGZ5</accession>
<organism evidence="2 3">
    <name type="scientific">Nocardia cyriacigeorgica</name>
    <dbReference type="NCBI Taxonomy" id="135487"/>
    <lineage>
        <taxon>Bacteria</taxon>
        <taxon>Bacillati</taxon>
        <taxon>Actinomycetota</taxon>
        <taxon>Actinomycetes</taxon>
        <taxon>Mycobacteriales</taxon>
        <taxon>Nocardiaceae</taxon>
        <taxon>Nocardia</taxon>
    </lineage>
</organism>